<keyword evidence="5" id="KW-0067">ATP-binding</keyword>
<evidence type="ECO:0000256" key="3">
    <source>
        <dbReference type="ARBA" id="ARBA00012737"/>
    </source>
</evidence>
<dbReference type="EMBL" id="JAAGAB010000002">
    <property type="protein sequence ID" value="NDV01347.1"/>
    <property type="molecule type" value="Genomic_DNA"/>
</dbReference>
<dbReference type="Pfam" id="PF13537">
    <property type="entry name" value="GATase_7"/>
    <property type="match status" value="1"/>
</dbReference>
<dbReference type="InterPro" id="IPR001962">
    <property type="entry name" value="Asn_synthase"/>
</dbReference>
<comment type="similarity">
    <text evidence="2">Belongs to the asparagine synthetase family.</text>
</comment>
<dbReference type="PANTHER" id="PTHR43284:SF1">
    <property type="entry name" value="ASPARAGINE SYNTHETASE"/>
    <property type="match status" value="1"/>
</dbReference>
<reference evidence="9 10" key="1">
    <citation type="submission" date="2020-02" db="EMBL/GenBank/DDBJ databases">
        <title>Pseudoroseicyclus tamarix, sp. nov., isolated from offshore sediment of a Tamarix chinensis forest.</title>
        <authorList>
            <person name="Gai Y."/>
        </authorList>
    </citation>
    <scope>NUCLEOTIDE SEQUENCE [LARGE SCALE GENOMIC DNA]</scope>
    <source>
        <strain evidence="9 10">CLL3-39</strain>
    </source>
</reference>
<dbReference type="SUPFAM" id="SSF52402">
    <property type="entry name" value="Adenine nucleotide alpha hydrolases-like"/>
    <property type="match status" value="1"/>
</dbReference>
<evidence type="ECO:0000256" key="4">
    <source>
        <dbReference type="ARBA" id="ARBA00022741"/>
    </source>
</evidence>
<evidence type="ECO:0000256" key="2">
    <source>
        <dbReference type="ARBA" id="ARBA00005752"/>
    </source>
</evidence>
<comment type="catalytic activity">
    <reaction evidence="6">
        <text>L-aspartate + L-glutamine + ATP + H2O = L-asparagine + L-glutamate + AMP + diphosphate + H(+)</text>
        <dbReference type="Rhea" id="RHEA:12228"/>
        <dbReference type="ChEBI" id="CHEBI:15377"/>
        <dbReference type="ChEBI" id="CHEBI:15378"/>
        <dbReference type="ChEBI" id="CHEBI:29985"/>
        <dbReference type="ChEBI" id="CHEBI:29991"/>
        <dbReference type="ChEBI" id="CHEBI:30616"/>
        <dbReference type="ChEBI" id="CHEBI:33019"/>
        <dbReference type="ChEBI" id="CHEBI:58048"/>
        <dbReference type="ChEBI" id="CHEBI:58359"/>
        <dbReference type="ChEBI" id="CHEBI:456215"/>
        <dbReference type="EC" id="6.3.5.4"/>
    </reaction>
</comment>
<gene>
    <name evidence="9" type="ORF">GZA08_10260</name>
</gene>
<dbReference type="SUPFAM" id="SSF56235">
    <property type="entry name" value="N-terminal nucleophile aminohydrolases (Ntn hydrolases)"/>
    <property type="match status" value="1"/>
</dbReference>
<dbReference type="InterPro" id="IPR029055">
    <property type="entry name" value="Ntn_hydrolases_N"/>
</dbReference>
<dbReference type="GO" id="GO:0005829">
    <property type="term" value="C:cytosol"/>
    <property type="evidence" value="ECO:0007669"/>
    <property type="project" value="TreeGrafter"/>
</dbReference>
<evidence type="ECO:0000259" key="8">
    <source>
        <dbReference type="Pfam" id="PF13537"/>
    </source>
</evidence>
<comment type="caution">
    <text evidence="9">The sequence shown here is derived from an EMBL/GenBank/DDBJ whole genome shotgun (WGS) entry which is preliminary data.</text>
</comment>
<dbReference type="GO" id="GO:0006529">
    <property type="term" value="P:asparagine biosynthetic process"/>
    <property type="evidence" value="ECO:0007669"/>
    <property type="project" value="InterPro"/>
</dbReference>
<dbReference type="AlphaFoldDB" id="A0A6B2JRZ9"/>
<dbReference type="EC" id="6.3.5.4" evidence="3"/>
<protein>
    <recommendedName>
        <fullName evidence="3">asparagine synthase (glutamine-hydrolyzing)</fullName>
        <ecNumber evidence="3">6.3.5.4</ecNumber>
    </recommendedName>
</protein>
<dbReference type="Proteomes" id="UP000474757">
    <property type="component" value="Unassembled WGS sequence"/>
</dbReference>
<dbReference type="Gene3D" id="3.60.20.10">
    <property type="entry name" value="Glutamine Phosphoribosylpyrophosphate, subunit 1, domain 1"/>
    <property type="match status" value="1"/>
</dbReference>
<feature type="domain" description="Asparagine synthetase" evidence="7">
    <location>
        <begin position="208"/>
        <end position="584"/>
    </location>
</feature>
<sequence length="601" mass="63904">MTFACALSGDGSSQRRIVGAILTAAGIPAPAQTILSMGEATFGADSRRGWGPWEVTEAGVLLLGPSSAVAEQAERYRRTGRCGAGEGAFAAVLWDSRARRLVAERDMFGIVPLYRLDGPDSLLLSDDLPALARVCGSLSADPTWIAEYLSGLDTDPRATPYREIRKLPAGHALQVDLHPTHQAQERPVALPGRSLARPVAPGELPEALREALTRATTTRLGARTACMLSGGLDSGSLAVLAAEHRQPVTALSLVFPDRPEADESAYIAEVLRHGGFEPHLLETVGSCLDDIPALLAEQGQPINGFGQKGIGALYALARSLGMDSILDGHGGDEVVGTGQRHLHRLAQGLKLGALWRQAEGPARLAGRQRGDVVLEVLSNAAPRYRLRRAAAGLRGASGREDAWAWRALVSAELAQSTDLVARARQSAGAPARDDLDAHLDLLRVPATASAFEGHWRTARAHGIEARYPFYDREVVALCLGASEAQRLAGGLTRAPLRQAMEGRLPDKVRLRPDKTDFTAVAWAGLRASSPAATDRLRAAIAGPLSGFVDRETATAAVDRLRGEAPDPTAMRQVWRMGQLAEWLESLPRAAGAAAEREALSA</sequence>
<dbReference type="PIRSF" id="PIRSF001589">
    <property type="entry name" value="Asn_synthetase_glu-h"/>
    <property type="match status" value="1"/>
</dbReference>
<organism evidence="9 10">
    <name type="scientific">Pseudoroseicyclus tamaricis</name>
    <dbReference type="NCBI Taxonomy" id="2705421"/>
    <lineage>
        <taxon>Bacteria</taxon>
        <taxon>Pseudomonadati</taxon>
        <taxon>Pseudomonadota</taxon>
        <taxon>Alphaproteobacteria</taxon>
        <taxon>Rhodobacterales</taxon>
        <taxon>Paracoccaceae</taxon>
        <taxon>Pseudoroseicyclus</taxon>
    </lineage>
</organism>
<comment type="pathway">
    <text evidence="1">Amino-acid biosynthesis; L-asparagine biosynthesis; L-asparagine from L-aspartate (L-Gln route): step 1/1.</text>
</comment>
<dbReference type="Gene3D" id="3.40.50.620">
    <property type="entry name" value="HUPs"/>
    <property type="match status" value="1"/>
</dbReference>
<dbReference type="InterPro" id="IPR017932">
    <property type="entry name" value="GATase_2_dom"/>
</dbReference>
<keyword evidence="10" id="KW-1185">Reference proteome</keyword>
<evidence type="ECO:0000256" key="5">
    <source>
        <dbReference type="ARBA" id="ARBA00022840"/>
    </source>
</evidence>
<evidence type="ECO:0000256" key="6">
    <source>
        <dbReference type="ARBA" id="ARBA00048741"/>
    </source>
</evidence>
<dbReference type="RefSeq" id="WP_163893055.1">
    <property type="nucleotide sequence ID" value="NZ_JAAFYS010000002.1"/>
</dbReference>
<dbReference type="InterPro" id="IPR006426">
    <property type="entry name" value="Asn_synth_AEB"/>
</dbReference>
<proteinExistence type="inferred from homology"/>
<feature type="domain" description="Glutamine amidotransferase type-2" evidence="8">
    <location>
        <begin position="86"/>
        <end position="131"/>
    </location>
</feature>
<evidence type="ECO:0000259" key="7">
    <source>
        <dbReference type="Pfam" id="PF00733"/>
    </source>
</evidence>
<dbReference type="InterPro" id="IPR051786">
    <property type="entry name" value="ASN_synthetase/amidase"/>
</dbReference>
<dbReference type="GO" id="GO:0005524">
    <property type="term" value="F:ATP binding"/>
    <property type="evidence" value="ECO:0007669"/>
    <property type="project" value="UniProtKB-KW"/>
</dbReference>
<name>A0A6B2JRZ9_9RHOB</name>
<dbReference type="Pfam" id="PF00733">
    <property type="entry name" value="Asn_synthase"/>
    <property type="match status" value="1"/>
</dbReference>
<evidence type="ECO:0000256" key="1">
    <source>
        <dbReference type="ARBA" id="ARBA00005187"/>
    </source>
</evidence>
<keyword evidence="4" id="KW-0547">Nucleotide-binding</keyword>
<evidence type="ECO:0000313" key="10">
    <source>
        <dbReference type="Proteomes" id="UP000474757"/>
    </source>
</evidence>
<accession>A0A6B2JRZ9</accession>
<dbReference type="PANTHER" id="PTHR43284">
    <property type="entry name" value="ASPARAGINE SYNTHETASE (GLUTAMINE-HYDROLYZING)"/>
    <property type="match status" value="1"/>
</dbReference>
<evidence type="ECO:0000313" key="9">
    <source>
        <dbReference type="EMBL" id="NDV01347.1"/>
    </source>
</evidence>
<dbReference type="InterPro" id="IPR014729">
    <property type="entry name" value="Rossmann-like_a/b/a_fold"/>
</dbReference>
<dbReference type="GO" id="GO:0004066">
    <property type="term" value="F:asparagine synthase (glutamine-hydrolyzing) activity"/>
    <property type="evidence" value="ECO:0007669"/>
    <property type="project" value="UniProtKB-EC"/>
</dbReference>